<accession>A0A511ZH67</accession>
<dbReference type="Proteomes" id="UP000321558">
    <property type="component" value="Unassembled WGS sequence"/>
</dbReference>
<dbReference type="InterPro" id="IPR035959">
    <property type="entry name" value="RutC-like_sf"/>
</dbReference>
<reference evidence="1 2" key="1">
    <citation type="submission" date="2019-07" db="EMBL/GenBank/DDBJ databases">
        <title>Whole genome shotgun sequence of Oceanobacillus sojae NBRC 105379.</title>
        <authorList>
            <person name="Hosoyama A."/>
            <person name="Uohara A."/>
            <person name="Ohji S."/>
            <person name="Ichikawa N."/>
        </authorList>
    </citation>
    <scope>NUCLEOTIDE SEQUENCE [LARGE SCALE GENOMIC DNA]</scope>
    <source>
        <strain evidence="1 2">NBRC 105379</strain>
    </source>
</reference>
<sequence length="146" mass="15926">MIHSEENVSPIPQGQYIPASRFEDLIFTSGMTPRRKGILIQTGKVSSEEPLHIYKKAVRLAVSNALNAAHNIINEDEKLNQILALNVYVNAQESFQAHSDLADFASEYLYEQLGQNGIGSRAAIGVASLPGNAPIEIQITAACTKY</sequence>
<name>A0A511ZH67_9BACI</name>
<keyword evidence="2" id="KW-1185">Reference proteome</keyword>
<dbReference type="RefSeq" id="WP_147209820.1">
    <property type="nucleotide sequence ID" value="NZ_BJYM01000005.1"/>
</dbReference>
<protein>
    <submittedName>
        <fullName evidence="1">Uncharacterized protein</fullName>
    </submittedName>
</protein>
<dbReference type="InterPro" id="IPR013813">
    <property type="entry name" value="Endoribo_LPSP/chorism_mut-like"/>
</dbReference>
<dbReference type="InterPro" id="IPR006175">
    <property type="entry name" value="YjgF/YER057c/UK114"/>
</dbReference>
<dbReference type="OrthoDB" id="9806350at2"/>
<dbReference type="Pfam" id="PF01042">
    <property type="entry name" value="Ribonuc_L-PSP"/>
    <property type="match status" value="1"/>
</dbReference>
<gene>
    <name evidence="1" type="ORF">OSO01_15290</name>
</gene>
<comment type="caution">
    <text evidence="1">The sequence shown here is derived from an EMBL/GenBank/DDBJ whole genome shotgun (WGS) entry which is preliminary data.</text>
</comment>
<dbReference type="AlphaFoldDB" id="A0A511ZH67"/>
<dbReference type="CDD" id="cd02199">
    <property type="entry name" value="YjgF_YER057c_UK114_like_1"/>
    <property type="match status" value="1"/>
</dbReference>
<dbReference type="STRING" id="582851.GCA_900162665_03248"/>
<evidence type="ECO:0000313" key="1">
    <source>
        <dbReference type="EMBL" id="GEN86790.1"/>
    </source>
</evidence>
<dbReference type="SUPFAM" id="SSF55298">
    <property type="entry name" value="YjgF-like"/>
    <property type="match status" value="1"/>
</dbReference>
<dbReference type="PANTHER" id="PTHR43760:SF1">
    <property type="entry name" value="ENDORIBONUCLEASE L-PSP_CHORISMATE MUTASE-LIKE DOMAIN-CONTAINING PROTEIN"/>
    <property type="match status" value="1"/>
</dbReference>
<dbReference type="PANTHER" id="PTHR43760">
    <property type="entry name" value="ENDORIBONUCLEASE-RELATED"/>
    <property type="match status" value="1"/>
</dbReference>
<dbReference type="Gene3D" id="3.30.1330.40">
    <property type="entry name" value="RutC-like"/>
    <property type="match status" value="1"/>
</dbReference>
<dbReference type="EMBL" id="BJYM01000005">
    <property type="protein sequence ID" value="GEN86790.1"/>
    <property type="molecule type" value="Genomic_DNA"/>
</dbReference>
<organism evidence="1 2">
    <name type="scientific">Oceanobacillus sojae</name>
    <dbReference type="NCBI Taxonomy" id="582851"/>
    <lineage>
        <taxon>Bacteria</taxon>
        <taxon>Bacillati</taxon>
        <taxon>Bacillota</taxon>
        <taxon>Bacilli</taxon>
        <taxon>Bacillales</taxon>
        <taxon>Bacillaceae</taxon>
        <taxon>Oceanobacillus</taxon>
    </lineage>
</organism>
<evidence type="ECO:0000313" key="2">
    <source>
        <dbReference type="Proteomes" id="UP000321558"/>
    </source>
</evidence>
<proteinExistence type="predicted"/>